<feature type="region of interest" description="Disordered" evidence="1">
    <location>
        <begin position="33"/>
        <end position="56"/>
    </location>
</feature>
<name>A0A9W9F122_9EURO</name>
<sequence>MDVLCTGSSCGDSCVKADMDYFKNKDLDSTKRHFNTPFNVSSDDDNDDDNEEDSKLHKRTWNWTPSGRRVNWPGKIDEYLPKQVTSSTPDDDQFPQNLGFFAEKSEATVSYMIPFKTARGRGRNRRMAWLDPFMMGTGSLHGCTMLAIVSKRAVWMIYAMGGGDEKRYDDTSADAPGMRNFTDRVIGVITGEGPDDTKKYGQPVDWSQFNACDDDTRILWMSPVNQKDYNHVDPQNRPRYLKKIKMVDDLIRDHVSSTRNSETHFYRRLWYQSNGGNPTGQDADKVDKTARGQCAFQYVLYWDMRTSSSTPSILTRGRFDGEGNWRTFYETKLIESD</sequence>
<proteinExistence type="predicted"/>
<gene>
    <name evidence="2" type="ORF">NUU61_006469</name>
</gene>
<protein>
    <submittedName>
        <fullName evidence="2">Uncharacterized protein</fullName>
    </submittedName>
</protein>
<evidence type="ECO:0000313" key="3">
    <source>
        <dbReference type="Proteomes" id="UP001141434"/>
    </source>
</evidence>
<reference evidence="2" key="2">
    <citation type="journal article" date="2023" name="IMA Fungus">
        <title>Comparative genomic study of the Penicillium genus elucidates a diverse pangenome and 15 lateral gene transfer events.</title>
        <authorList>
            <person name="Petersen C."/>
            <person name="Sorensen T."/>
            <person name="Nielsen M.R."/>
            <person name="Sondergaard T.E."/>
            <person name="Sorensen J.L."/>
            <person name="Fitzpatrick D.A."/>
            <person name="Frisvad J.C."/>
            <person name="Nielsen K.L."/>
        </authorList>
    </citation>
    <scope>NUCLEOTIDE SEQUENCE</scope>
    <source>
        <strain evidence="2">IBT 34128</strain>
    </source>
</reference>
<reference evidence="2" key="1">
    <citation type="submission" date="2022-11" db="EMBL/GenBank/DDBJ databases">
        <authorList>
            <person name="Petersen C."/>
        </authorList>
    </citation>
    <scope>NUCLEOTIDE SEQUENCE</scope>
    <source>
        <strain evidence="2">IBT 34128</strain>
    </source>
</reference>
<dbReference type="RefSeq" id="XP_056509797.1">
    <property type="nucleotide sequence ID" value="XM_056656997.1"/>
</dbReference>
<accession>A0A9W9F122</accession>
<dbReference type="Proteomes" id="UP001141434">
    <property type="component" value="Unassembled WGS sequence"/>
</dbReference>
<keyword evidence="3" id="KW-1185">Reference proteome</keyword>
<dbReference type="AlphaFoldDB" id="A0A9W9F122"/>
<evidence type="ECO:0000313" key="2">
    <source>
        <dbReference type="EMBL" id="KAJ5091599.1"/>
    </source>
</evidence>
<feature type="compositionally biased region" description="Acidic residues" evidence="1">
    <location>
        <begin position="42"/>
        <end position="52"/>
    </location>
</feature>
<dbReference type="EMBL" id="JAPMSZ010000009">
    <property type="protein sequence ID" value="KAJ5091599.1"/>
    <property type="molecule type" value="Genomic_DNA"/>
</dbReference>
<evidence type="ECO:0000256" key="1">
    <source>
        <dbReference type="SAM" id="MobiDB-lite"/>
    </source>
</evidence>
<organism evidence="2 3">
    <name type="scientific">Penicillium alfredii</name>
    <dbReference type="NCBI Taxonomy" id="1506179"/>
    <lineage>
        <taxon>Eukaryota</taxon>
        <taxon>Fungi</taxon>
        <taxon>Dikarya</taxon>
        <taxon>Ascomycota</taxon>
        <taxon>Pezizomycotina</taxon>
        <taxon>Eurotiomycetes</taxon>
        <taxon>Eurotiomycetidae</taxon>
        <taxon>Eurotiales</taxon>
        <taxon>Aspergillaceae</taxon>
        <taxon>Penicillium</taxon>
    </lineage>
</organism>
<comment type="caution">
    <text evidence="2">The sequence shown here is derived from an EMBL/GenBank/DDBJ whole genome shotgun (WGS) entry which is preliminary data.</text>
</comment>
<dbReference type="GeneID" id="81396166"/>
<dbReference type="OrthoDB" id="3886018at2759"/>